<gene>
    <name evidence="2" type="ORF">A2660_01045</name>
</gene>
<feature type="transmembrane region" description="Helical" evidence="1">
    <location>
        <begin position="48"/>
        <end position="67"/>
    </location>
</feature>
<name>A0A1F5NSG8_9BACT</name>
<dbReference type="InterPro" id="IPR007251">
    <property type="entry name" value="Iron_permease_Fet4"/>
</dbReference>
<comment type="caution">
    <text evidence="2">The sequence shown here is derived from an EMBL/GenBank/DDBJ whole genome shotgun (WGS) entry which is preliminary data.</text>
</comment>
<proteinExistence type="predicted"/>
<organism evidence="2 3">
    <name type="scientific">Candidatus Doudnabacteria bacterium RIFCSPHIGHO2_01_FULL_45_18</name>
    <dbReference type="NCBI Taxonomy" id="1817823"/>
    <lineage>
        <taxon>Bacteria</taxon>
        <taxon>Candidatus Doudnaibacteriota</taxon>
    </lineage>
</organism>
<feature type="transmembrane region" description="Helical" evidence="1">
    <location>
        <begin position="21"/>
        <end position="42"/>
    </location>
</feature>
<dbReference type="GO" id="GO:0055085">
    <property type="term" value="P:transmembrane transport"/>
    <property type="evidence" value="ECO:0007669"/>
    <property type="project" value="InterPro"/>
</dbReference>
<evidence type="ECO:0000313" key="3">
    <source>
        <dbReference type="Proteomes" id="UP000176233"/>
    </source>
</evidence>
<keyword evidence="1" id="KW-0812">Transmembrane</keyword>
<evidence type="ECO:0000313" key="2">
    <source>
        <dbReference type="EMBL" id="OGE80300.1"/>
    </source>
</evidence>
<keyword evidence="1" id="KW-1133">Transmembrane helix</keyword>
<evidence type="ECO:0008006" key="4">
    <source>
        <dbReference type="Google" id="ProtNLM"/>
    </source>
</evidence>
<evidence type="ECO:0000256" key="1">
    <source>
        <dbReference type="SAM" id="Phobius"/>
    </source>
</evidence>
<protein>
    <recommendedName>
        <fullName evidence="4">Low affinity iron permease family protein</fullName>
    </recommendedName>
</protein>
<dbReference type="Pfam" id="PF04120">
    <property type="entry name" value="Iron_permease"/>
    <property type="match status" value="1"/>
</dbReference>
<keyword evidence="1" id="KW-0472">Membrane</keyword>
<dbReference type="Proteomes" id="UP000176233">
    <property type="component" value="Unassembled WGS sequence"/>
</dbReference>
<accession>A0A1F5NSG8</accession>
<dbReference type="AlphaFoldDB" id="A0A1F5NSG8"/>
<reference evidence="2 3" key="1">
    <citation type="journal article" date="2016" name="Nat. Commun.">
        <title>Thousands of microbial genomes shed light on interconnected biogeochemical processes in an aquifer system.</title>
        <authorList>
            <person name="Anantharaman K."/>
            <person name="Brown C.T."/>
            <person name="Hug L.A."/>
            <person name="Sharon I."/>
            <person name="Castelle C.J."/>
            <person name="Probst A.J."/>
            <person name="Thomas B.C."/>
            <person name="Singh A."/>
            <person name="Wilkins M.J."/>
            <person name="Karaoz U."/>
            <person name="Brodie E.L."/>
            <person name="Williams K.H."/>
            <person name="Hubbard S.S."/>
            <person name="Banfield J.F."/>
        </authorList>
    </citation>
    <scope>NUCLEOTIDE SEQUENCE [LARGE SCALE GENOMIC DNA]</scope>
</reference>
<sequence length="133" mass="15274">MNPMHELFRKIAHKTAEAVGSARVFVLALTVVIVWALTGSIYDYSQDWQLVINTGTTIVTFLMVFLIQNTQNRDSKVMQLKLDELIRASRPARDRLVDLEDLSDTELQKLQNEFERIQKHASERANRKNSSQG</sequence>
<dbReference type="EMBL" id="MFEJ01000016">
    <property type="protein sequence ID" value="OGE80300.1"/>
    <property type="molecule type" value="Genomic_DNA"/>
</dbReference>